<organism evidence="1 2">
    <name type="scientific">Antricoccus suffuscus</name>
    <dbReference type="NCBI Taxonomy" id="1629062"/>
    <lineage>
        <taxon>Bacteria</taxon>
        <taxon>Bacillati</taxon>
        <taxon>Actinomycetota</taxon>
        <taxon>Actinomycetes</taxon>
        <taxon>Geodermatophilales</taxon>
        <taxon>Antricoccaceae</taxon>
        <taxon>Antricoccus</taxon>
    </lineage>
</organism>
<dbReference type="Proteomes" id="UP000237752">
    <property type="component" value="Unassembled WGS sequence"/>
</dbReference>
<keyword evidence="2" id="KW-1185">Reference proteome</keyword>
<evidence type="ECO:0000313" key="2">
    <source>
        <dbReference type="Proteomes" id="UP000237752"/>
    </source>
</evidence>
<dbReference type="EMBL" id="PVUE01000034">
    <property type="protein sequence ID" value="PRZ29270.1"/>
    <property type="molecule type" value="Genomic_DNA"/>
</dbReference>
<accession>A0A2T0YYV3</accession>
<dbReference type="RefSeq" id="WP_106351177.1">
    <property type="nucleotide sequence ID" value="NZ_PVUE01000034.1"/>
</dbReference>
<evidence type="ECO:0000313" key="1">
    <source>
        <dbReference type="EMBL" id="PRZ29270.1"/>
    </source>
</evidence>
<dbReference type="SUPFAM" id="SSF69635">
    <property type="entry name" value="Type III secretory system chaperone-like"/>
    <property type="match status" value="1"/>
</dbReference>
<dbReference type="InterPro" id="IPR019660">
    <property type="entry name" value="Put_sensory_transdc_reg_YbjN"/>
</dbReference>
<name>A0A2T0YYV3_9ACTN</name>
<comment type="caution">
    <text evidence="1">The sequence shown here is derived from an EMBL/GenBank/DDBJ whole genome shotgun (WGS) entry which is preliminary data.</text>
</comment>
<sequence length="185" mass="21124">MTDSSARTPSEVVTIIESTLKESEIEYHRLDDDHFAADLPGTRRLKTACHLKVGEHSLQISAFVMRHPDENHEDLWAYLLMKNARSYLVSWSIDKVGDVYITGRLPLAAVTPEEIDRILGTVLEMADDGFNPMLEIGFATSIKREWDWRVKRGESLKNLEAFEGFIERMQRDEGKAQLQESDDNG</sequence>
<dbReference type="Gene3D" id="3.30.1460.10">
    <property type="match status" value="1"/>
</dbReference>
<dbReference type="Pfam" id="PF10722">
    <property type="entry name" value="YbjN"/>
    <property type="match status" value="1"/>
</dbReference>
<dbReference type="AlphaFoldDB" id="A0A2T0YYV3"/>
<gene>
    <name evidence="1" type="ORF">CLV47_13410</name>
</gene>
<dbReference type="OrthoDB" id="3212317at2"/>
<protein>
    <submittedName>
        <fullName evidence="1">Putative sensory transduction regulator</fullName>
    </submittedName>
</protein>
<proteinExistence type="predicted"/>
<reference evidence="1 2" key="1">
    <citation type="submission" date="2018-03" db="EMBL/GenBank/DDBJ databases">
        <title>Genomic Encyclopedia of Archaeal and Bacterial Type Strains, Phase II (KMG-II): from individual species to whole genera.</title>
        <authorList>
            <person name="Goeker M."/>
        </authorList>
    </citation>
    <scope>NUCLEOTIDE SEQUENCE [LARGE SCALE GENOMIC DNA]</scope>
    <source>
        <strain evidence="1 2">DSM 100065</strain>
    </source>
</reference>